<organism evidence="8 10">
    <name type="scientific">Bombyx mandarina</name>
    <name type="common">Wild silk moth</name>
    <name type="synonym">Wild silkworm</name>
    <dbReference type="NCBI Taxonomy" id="7092"/>
    <lineage>
        <taxon>Eukaryota</taxon>
        <taxon>Metazoa</taxon>
        <taxon>Ecdysozoa</taxon>
        <taxon>Arthropoda</taxon>
        <taxon>Hexapoda</taxon>
        <taxon>Insecta</taxon>
        <taxon>Pterygota</taxon>
        <taxon>Neoptera</taxon>
        <taxon>Endopterygota</taxon>
        <taxon>Lepidoptera</taxon>
        <taxon>Glossata</taxon>
        <taxon>Ditrysia</taxon>
        <taxon>Bombycoidea</taxon>
        <taxon>Bombycidae</taxon>
        <taxon>Bombycinae</taxon>
        <taxon>Bombyx</taxon>
    </lineage>
</organism>
<keyword evidence="3" id="KW-0964">Secreted</keyword>
<accession>A0A6J2KMK6</accession>
<dbReference type="PROSITE" id="PS00268">
    <property type="entry name" value="CECROPIN"/>
    <property type="match status" value="1"/>
</dbReference>
<sequence length="63" mass="6831">MNFAKILSFVFALVLALSMTSAAPEPRWKIFKKIEKMGRNIRDGIVKAGPAIEVLGSAKAIGK</sequence>
<evidence type="ECO:0000256" key="5">
    <source>
        <dbReference type="ARBA" id="ARBA00022588"/>
    </source>
</evidence>
<evidence type="ECO:0000256" key="2">
    <source>
        <dbReference type="ARBA" id="ARBA00010680"/>
    </source>
</evidence>
<dbReference type="RefSeq" id="XP_028043560.1">
    <property type="nucleotide sequence ID" value="XM_028187759.1"/>
</dbReference>
<dbReference type="SMR" id="A0A6J2KMK6"/>
<name>A0A6J2KMK6_BOMMA</name>
<dbReference type="KEGG" id="bman:114253016"/>
<evidence type="ECO:0000313" key="12">
    <source>
        <dbReference type="RefSeq" id="XP_028043560.1"/>
    </source>
</evidence>
<dbReference type="KEGG" id="bman:114253025"/>
<dbReference type="AlphaFoldDB" id="A0A6J2KMK6"/>
<evidence type="ECO:0000313" key="10">
    <source>
        <dbReference type="RefSeq" id="XP_028043551.1"/>
    </source>
</evidence>
<comment type="subcellular location">
    <subcellularLocation>
        <location evidence="1">Secreted</location>
    </subcellularLocation>
</comment>
<dbReference type="RefSeq" id="XP_028043551.1">
    <property type="nucleotide sequence ID" value="XM_028187750.1"/>
</dbReference>
<dbReference type="OrthoDB" id="7410372at2759"/>
<dbReference type="RefSeq" id="XP_028043559.1">
    <property type="nucleotide sequence ID" value="XM_028187758.1"/>
</dbReference>
<evidence type="ECO:0000313" key="8">
    <source>
        <dbReference type="Proteomes" id="UP000504629"/>
    </source>
</evidence>
<evidence type="ECO:0000256" key="6">
    <source>
        <dbReference type="ARBA" id="ARBA00022859"/>
    </source>
</evidence>
<dbReference type="KEGG" id="bman:114253011"/>
<dbReference type="GO" id="GO:0045087">
    <property type="term" value="P:innate immune response"/>
    <property type="evidence" value="ECO:0007669"/>
    <property type="project" value="UniProtKB-KW"/>
</dbReference>
<evidence type="ECO:0000256" key="7">
    <source>
        <dbReference type="SAM" id="SignalP"/>
    </source>
</evidence>
<evidence type="ECO:0000256" key="4">
    <source>
        <dbReference type="ARBA" id="ARBA00022529"/>
    </source>
</evidence>
<dbReference type="Pfam" id="PF00272">
    <property type="entry name" value="Cecropin"/>
    <property type="match status" value="1"/>
</dbReference>
<dbReference type="GO" id="GO:0050830">
    <property type="term" value="P:defense response to Gram-positive bacterium"/>
    <property type="evidence" value="ECO:0007669"/>
    <property type="project" value="UniProtKB-ARBA"/>
</dbReference>
<keyword evidence="8" id="KW-1185">Reference proteome</keyword>
<dbReference type="Proteomes" id="UP000504629">
    <property type="component" value="Unplaced"/>
</dbReference>
<comment type="similarity">
    <text evidence="2">Belongs to the cecropin family.</text>
</comment>
<dbReference type="GO" id="GO:0005576">
    <property type="term" value="C:extracellular region"/>
    <property type="evidence" value="ECO:0007669"/>
    <property type="project" value="UniProtKB-SubCell"/>
</dbReference>
<gene>
    <name evidence="10" type="primary">LOC114253016</name>
    <name evidence="9" type="synonym">LOC114253011</name>
    <name evidence="11" type="synonym">LOC114253024</name>
    <name evidence="12" type="synonym">LOC114253025</name>
</gene>
<feature type="signal peptide" evidence="7">
    <location>
        <begin position="1"/>
        <end position="22"/>
    </location>
</feature>
<protein>
    <submittedName>
        <fullName evidence="9 10">Cecropin-B</fullName>
    </submittedName>
</protein>
<evidence type="ECO:0000313" key="9">
    <source>
        <dbReference type="RefSeq" id="XP_028043546.1"/>
    </source>
</evidence>
<dbReference type="InterPro" id="IPR000875">
    <property type="entry name" value="CecC-like"/>
</dbReference>
<keyword evidence="6" id="KW-0391">Immunity</keyword>
<keyword evidence="7" id="KW-0732">Signal</keyword>
<keyword evidence="5" id="KW-0399">Innate immunity</keyword>
<proteinExistence type="inferred from homology"/>
<dbReference type="GO" id="GO:0019731">
    <property type="term" value="P:antibacterial humoral response"/>
    <property type="evidence" value="ECO:0007669"/>
    <property type="project" value="InterPro"/>
</dbReference>
<dbReference type="GeneID" id="114253016"/>
<dbReference type="RefSeq" id="XP_028043546.1">
    <property type="nucleotide sequence ID" value="XM_028187745.1"/>
</dbReference>
<dbReference type="KEGG" id="bman:114253024"/>
<keyword evidence="4" id="KW-0929">Antimicrobial</keyword>
<evidence type="ECO:0000256" key="3">
    <source>
        <dbReference type="ARBA" id="ARBA00022525"/>
    </source>
</evidence>
<evidence type="ECO:0000256" key="1">
    <source>
        <dbReference type="ARBA" id="ARBA00004613"/>
    </source>
</evidence>
<reference evidence="9 10" key="1">
    <citation type="submission" date="2025-04" db="UniProtKB">
        <authorList>
            <consortium name="RefSeq"/>
        </authorList>
    </citation>
    <scope>IDENTIFICATION</scope>
    <source>
        <tissue evidence="9 10">Silk gland</tissue>
    </source>
</reference>
<evidence type="ECO:0000313" key="11">
    <source>
        <dbReference type="RefSeq" id="XP_028043559.1"/>
    </source>
</evidence>
<feature type="chain" id="PRO_5044640876" evidence="7">
    <location>
        <begin position="23"/>
        <end position="63"/>
    </location>
</feature>